<dbReference type="EMBL" id="CAJPEX010001552">
    <property type="protein sequence ID" value="CAG0919377.1"/>
    <property type="molecule type" value="Genomic_DNA"/>
</dbReference>
<feature type="compositionally biased region" description="Basic and acidic residues" evidence="1">
    <location>
        <begin position="235"/>
        <end position="245"/>
    </location>
</feature>
<gene>
    <name evidence="2" type="ORF">NMOB1V02_LOCUS6902</name>
</gene>
<protein>
    <recommendedName>
        <fullName evidence="4">Ankyrin repeat domain-containing protein 11</fullName>
    </recommendedName>
</protein>
<feature type="compositionally biased region" description="Polar residues" evidence="1">
    <location>
        <begin position="213"/>
        <end position="233"/>
    </location>
</feature>
<feature type="region of interest" description="Disordered" evidence="1">
    <location>
        <begin position="511"/>
        <end position="533"/>
    </location>
</feature>
<feature type="region of interest" description="Disordered" evidence="1">
    <location>
        <begin position="1"/>
        <end position="283"/>
    </location>
</feature>
<evidence type="ECO:0000313" key="2">
    <source>
        <dbReference type="EMBL" id="CAD7279225.1"/>
    </source>
</evidence>
<proteinExistence type="predicted"/>
<feature type="compositionally biased region" description="Basic and acidic residues" evidence="1">
    <location>
        <begin position="255"/>
        <end position="277"/>
    </location>
</feature>
<sequence length="638" mass="69909">MPGDKQDSKETKEERTVEGGKETNDDNNQPNEGRKRRLQNAGDESLVNESDLPAKVSRTDTKYKTLDGKSGKVGDKNEVDVKDARSKDEAKDVDSKKKAASSTSLCSVVLSQVSVSGATSKSDEKGESGPVEGTLSVNTNSLSTSSPGSQNVEASSSAKNPSPRSISPSVAPSRNMEVKSRDGGSSSPVIAEENVTKDVRGSNEAAENAGQADANSPSGDCKGKTSSRGSPTMDSRGDKALKTDDSLENPGKVSEAIDAKDRENGGTDIAGQEKKVSSDSSSLLVPKVENTADDEAGTFETMEATADAVKEERREDSTNVEHPRKRKLKTVRENGSYYPSPTAPFRIEEQCFSNPFEIFVKIRKHLEIQRRQLVPVHPKPPQGYKDYLIHRGTYVLDGNQQAQLAAATQVTLPYYFEQFPDLAPFKELFIAQEKEREKLRLRHLVEKEKLVLCVEQEILRVHGRAARALANQALPFSACTMLRDAVLSNPPPPPRDPWQNPHQMLCYPSCEEGGSSRDRTGLPTSNGAGGTGGARSRYNGRLFLSWLQDVDDKWEKIKSGMVLRHHNEAEALQVVQQMDWELKVQEMGLSDELRAADGVTSTKGRDPRWSQWPAGVIRPDDRNIPIVHVSDDFDLLPA</sequence>
<dbReference type="InterPro" id="IPR053210">
    <property type="entry name" value="ANKRD12"/>
</dbReference>
<reference evidence="2" key="1">
    <citation type="submission" date="2020-11" db="EMBL/GenBank/DDBJ databases">
        <authorList>
            <person name="Tran Van P."/>
        </authorList>
    </citation>
    <scope>NUCLEOTIDE SEQUENCE</scope>
</reference>
<dbReference type="Proteomes" id="UP000678499">
    <property type="component" value="Unassembled WGS sequence"/>
</dbReference>
<feature type="compositionally biased region" description="Low complexity" evidence="1">
    <location>
        <begin position="134"/>
        <end position="146"/>
    </location>
</feature>
<keyword evidence="3" id="KW-1185">Reference proteome</keyword>
<dbReference type="GO" id="GO:0005654">
    <property type="term" value="C:nucleoplasm"/>
    <property type="evidence" value="ECO:0007669"/>
    <property type="project" value="TreeGrafter"/>
</dbReference>
<dbReference type="PANTHER" id="PTHR24149:SF14">
    <property type="entry name" value="ANKYRIN REPEAT DOMAIN 12"/>
    <property type="match status" value="1"/>
</dbReference>
<feature type="compositionally biased region" description="Polar residues" evidence="1">
    <location>
        <begin position="147"/>
        <end position="172"/>
    </location>
</feature>
<evidence type="ECO:0000313" key="3">
    <source>
        <dbReference type="Proteomes" id="UP000678499"/>
    </source>
</evidence>
<dbReference type="EMBL" id="OA883589">
    <property type="protein sequence ID" value="CAD7279225.1"/>
    <property type="molecule type" value="Genomic_DNA"/>
</dbReference>
<feature type="compositionally biased region" description="Low complexity" evidence="1">
    <location>
        <begin position="100"/>
        <end position="116"/>
    </location>
</feature>
<dbReference type="AlphaFoldDB" id="A0A7R9BPR3"/>
<name>A0A7R9BPR3_9CRUS</name>
<feature type="compositionally biased region" description="Basic and acidic residues" evidence="1">
    <location>
        <begin position="1"/>
        <end position="24"/>
    </location>
</feature>
<evidence type="ECO:0000256" key="1">
    <source>
        <dbReference type="SAM" id="MobiDB-lite"/>
    </source>
</evidence>
<dbReference type="PANTHER" id="PTHR24149">
    <property type="entry name" value="ANKYRIN REPEAT DOMAIN-CONTAINING PROTEIN 12"/>
    <property type="match status" value="1"/>
</dbReference>
<feature type="compositionally biased region" description="Basic and acidic residues" evidence="1">
    <location>
        <begin position="57"/>
        <end position="97"/>
    </location>
</feature>
<dbReference type="OrthoDB" id="5806726at2759"/>
<accession>A0A7R9BPR3</accession>
<organism evidence="2">
    <name type="scientific">Notodromas monacha</name>
    <dbReference type="NCBI Taxonomy" id="399045"/>
    <lineage>
        <taxon>Eukaryota</taxon>
        <taxon>Metazoa</taxon>
        <taxon>Ecdysozoa</taxon>
        <taxon>Arthropoda</taxon>
        <taxon>Crustacea</taxon>
        <taxon>Oligostraca</taxon>
        <taxon>Ostracoda</taxon>
        <taxon>Podocopa</taxon>
        <taxon>Podocopida</taxon>
        <taxon>Cypridocopina</taxon>
        <taxon>Cypridoidea</taxon>
        <taxon>Cyprididae</taxon>
        <taxon>Notodromas</taxon>
    </lineage>
</organism>
<evidence type="ECO:0008006" key="4">
    <source>
        <dbReference type="Google" id="ProtNLM"/>
    </source>
</evidence>